<feature type="domain" description="AB hydrolase-1" evidence="2">
    <location>
        <begin position="21"/>
        <end position="246"/>
    </location>
</feature>
<accession>A0A6J4LJY6</accession>
<dbReference type="EMBL" id="CADCTX010000620">
    <property type="protein sequence ID" value="CAA9333748.1"/>
    <property type="molecule type" value="Genomic_DNA"/>
</dbReference>
<dbReference type="InterPro" id="IPR000073">
    <property type="entry name" value="AB_hydrolase_1"/>
</dbReference>
<evidence type="ECO:0000256" key="1">
    <source>
        <dbReference type="SAM" id="Phobius"/>
    </source>
</evidence>
<keyword evidence="1" id="KW-1133">Transmembrane helix</keyword>
<dbReference type="AlphaFoldDB" id="A0A6J4LJY6"/>
<reference evidence="3" key="1">
    <citation type="submission" date="2020-02" db="EMBL/GenBank/DDBJ databases">
        <authorList>
            <person name="Meier V. D."/>
        </authorList>
    </citation>
    <scope>NUCLEOTIDE SEQUENCE</scope>
    <source>
        <strain evidence="3">AVDCRST_MAG40</strain>
    </source>
</reference>
<feature type="transmembrane region" description="Helical" evidence="1">
    <location>
        <begin position="83"/>
        <end position="102"/>
    </location>
</feature>
<organism evidence="3">
    <name type="scientific">uncultured Gemmatimonadaceae bacterium</name>
    <dbReference type="NCBI Taxonomy" id="246130"/>
    <lineage>
        <taxon>Bacteria</taxon>
        <taxon>Pseudomonadati</taxon>
        <taxon>Gemmatimonadota</taxon>
        <taxon>Gemmatimonadia</taxon>
        <taxon>Gemmatimonadales</taxon>
        <taxon>Gemmatimonadaceae</taxon>
        <taxon>environmental samples</taxon>
    </lineage>
</organism>
<gene>
    <name evidence="3" type="ORF">AVDCRST_MAG40-2053</name>
</gene>
<dbReference type="Pfam" id="PF00561">
    <property type="entry name" value="Abhydrolase_1"/>
    <property type="match status" value="1"/>
</dbReference>
<name>A0A6J4LJY6_9BACT</name>
<dbReference type="PANTHER" id="PTHR43433">
    <property type="entry name" value="HYDROLASE, ALPHA/BETA FOLD FAMILY PROTEIN"/>
    <property type="match status" value="1"/>
</dbReference>
<evidence type="ECO:0000313" key="3">
    <source>
        <dbReference type="EMBL" id="CAA9333748.1"/>
    </source>
</evidence>
<dbReference type="SUPFAM" id="SSF53474">
    <property type="entry name" value="alpha/beta-Hydrolases"/>
    <property type="match status" value="1"/>
</dbReference>
<proteinExistence type="predicted"/>
<dbReference type="Gene3D" id="3.40.50.1820">
    <property type="entry name" value="alpha/beta hydrolase"/>
    <property type="match status" value="1"/>
</dbReference>
<dbReference type="PANTHER" id="PTHR43433:SF4">
    <property type="entry name" value="NON-HEME CHLOROPEROXIDASE-RELATED"/>
    <property type="match status" value="1"/>
</dbReference>
<sequence length="265" mass="27322">MKQARCGAASIAYADAGSGVPVLFVHGFPHDHTLWAPQLAAFAATARCIAVDLRGFGQSSVTGPYSMDQYADDLACVLDAAGVARAVVVGLSMGGYVALALWRRHPERVRGLALVSTRASADDAATRERRRALIETARHAGSAAVAEQQIAGALARRTIEARPELVRGVLAMQGSAPVEGVVGALEAMMARPDSNGDLAGITVPTIVVAGQDDALIRPSTARAMHAAIPGSRLEVIAGAGHLCNVERAAAFNQLLAEFLPAAGGS</sequence>
<protein>
    <submittedName>
        <fullName evidence="3">Hydrolase, alpha/beta fold family</fullName>
    </submittedName>
</protein>
<keyword evidence="3" id="KW-0378">Hydrolase</keyword>
<keyword evidence="1" id="KW-0472">Membrane</keyword>
<dbReference type="PRINTS" id="PR00412">
    <property type="entry name" value="EPOXHYDRLASE"/>
</dbReference>
<dbReference type="InterPro" id="IPR050471">
    <property type="entry name" value="AB_hydrolase"/>
</dbReference>
<evidence type="ECO:0000259" key="2">
    <source>
        <dbReference type="Pfam" id="PF00561"/>
    </source>
</evidence>
<dbReference type="InterPro" id="IPR000639">
    <property type="entry name" value="Epox_hydrolase-like"/>
</dbReference>
<keyword evidence="1" id="KW-0812">Transmembrane</keyword>
<dbReference type="InterPro" id="IPR029058">
    <property type="entry name" value="AB_hydrolase_fold"/>
</dbReference>
<dbReference type="PRINTS" id="PR00111">
    <property type="entry name" value="ABHYDROLASE"/>
</dbReference>
<dbReference type="GO" id="GO:0016787">
    <property type="term" value="F:hydrolase activity"/>
    <property type="evidence" value="ECO:0007669"/>
    <property type="project" value="UniProtKB-KW"/>
</dbReference>